<sequence>MPFITDKLAHSGHRTALSPESTNKNTFLSRFTFNPEAIMTQLKTHLVGQDAAMDEIEKMLWGVKAGIGDPEKPLTVNLLLGPTGVGKTETVRRIAWGIYGNSDAFCRIDMNTLAQEHYVAALTGAPPGYVGSKEGTTLFESEKIEGSYSRPGIVLFDELEKASKEVIRSLLNVLDNGRLILSNGNKTIDFRNSLIFMTSNIGASEVAEQRLRYQHRWKRWWRTTNEQTLIERALTRHFDPEFLNRIDRKLVYRSISAEHVPSLIQLELARIQRRLSIYGITINLTPAAEVVLMKSYDSRYGARELARAFRTLLEPPLAKALLTSPQQRHFIIDGVNAGLQIVNNEQAVQR</sequence>
<dbReference type="InterPro" id="IPR003959">
    <property type="entry name" value="ATPase_AAA_core"/>
</dbReference>
<dbReference type="EMBL" id="CP029431">
    <property type="protein sequence ID" value="AWL61045.1"/>
    <property type="molecule type" value="Genomic_DNA"/>
</dbReference>
<dbReference type="Gene3D" id="1.10.8.60">
    <property type="match status" value="1"/>
</dbReference>
<keyword evidence="9" id="KW-1185">Reference proteome</keyword>
<dbReference type="Gene3D" id="3.40.50.300">
    <property type="entry name" value="P-loop containing nucleotide triphosphate hydrolases"/>
    <property type="match status" value="1"/>
</dbReference>
<organism evidence="7 8">
    <name type="scientific">Klebsiella quasipneumoniae</name>
    <dbReference type="NCBI Taxonomy" id="1463165"/>
    <lineage>
        <taxon>Bacteria</taxon>
        <taxon>Pseudomonadati</taxon>
        <taxon>Pseudomonadota</taxon>
        <taxon>Gammaproteobacteria</taxon>
        <taxon>Enterobacterales</taxon>
        <taxon>Enterobacteriaceae</taxon>
        <taxon>Klebsiella/Raoultella group</taxon>
        <taxon>Klebsiella</taxon>
        <taxon>Klebsiella pneumoniae complex</taxon>
    </lineage>
</organism>
<dbReference type="InterPro" id="IPR019489">
    <property type="entry name" value="Clp_ATPase_C"/>
</dbReference>
<gene>
    <name evidence="7" type="ORF">DKC00_03235</name>
    <name evidence="6" type="ORF">DKC11_03075</name>
</gene>
<evidence type="ECO:0000256" key="1">
    <source>
        <dbReference type="ARBA" id="ARBA00022741"/>
    </source>
</evidence>
<dbReference type="SUPFAM" id="SSF52540">
    <property type="entry name" value="P-loop containing nucleoside triphosphate hydrolases"/>
    <property type="match status" value="1"/>
</dbReference>
<evidence type="ECO:0000256" key="2">
    <source>
        <dbReference type="ARBA" id="ARBA00022840"/>
    </source>
</evidence>
<feature type="domain" description="AAA+ ATPase" evidence="4">
    <location>
        <begin position="73"/>
        <end position="248"/>
    </location>
</feature>
<dbReference type="AlphaFoldDB" id="A0AAI8IS68"/>
<dbReference type="SMART" id="SM01086">
    <property type="entry name" value="ClpB_D2-small"/>
    <property type="match status" value="1"/>
</dbReference>
<feature type="domain" description="Clp ATPase C-terminal" evidence="5">
    <location>
        <begin position="255"/>
        <end position="341"/>
    </location>
</feature>
<dbReference type="GO" id="GO:0008233">
    <property type="term" value="F:peptidase activity"/>
    <property type="evidence" value="ECO:0007669"/>
    <property type="project" value="UniProtKB-KW"/>
</dbReference>
<dbReference type="InterPro" id="IPR003593">
    <property type="entry name" value="AAA+_ATPase"/>
</dbReference>
<proteinExistence type="predicted"/>
<accession>A0AAI8IS68</accession>
<evidence type="ECO:0000259" key="4">
    <source>
        <dbReference type="SMART" id="SM00382"/>
    </source>
</evidence>
<keyword evidence="7" id="KW-0378">Hydrolase</keyword>
<dbReference type="EMBL" id="CP029442">
    <property type="protein sequence ID" value="AWL55126.1"/>
    <property type="molecule type" value="Genomic_DNA"/>
</dbReference>
<keyword evidence="2 7" id="KW-0067">ATP-binding</keyword>
<dbReference type="InterPro" id="IPR001270">
    <property type="entry name" value="ClpA/B"/>
</dbReference>
<evidence type="ECO:0000313" key="9">
    <source>
        <dbReference type="Proteomes" id="UP000245760"/>
    </source>
</evidence>
<geneLocation type="plasmid" evidence="6">
    <name>pKPC_CAV1947-412</name>
</geneLocation>
<keyword evidence="7" id="KW-0645">Protease</keyword>
<evidence type="ECO:0000313" key="6">
    <source>
        <dbReference type="EMBL" id="AWL55126.1"/>
    </source>
</evidence>
<keyword evidence="7" id="KW-0614">Plasmid</keyword>
<protein>
    <submittedName>
        <fullName evidence="7">ATP-dependent Clp protease ATP-binding subunit</fullName>
    </submittedName>
</protein>
<dbReference type="GO" id="GO:0016887">
    <property type="term" value="F:ATP hydrolysis activity"/>
    <property type="evidence" value="ECO:0007669"/>
    <property type="project" value="InterPro"/>
</dbReference>
<keyword evidence="1" id="KW-0547">Nucleotide-binding</keyword>
<evidence type="ECO:0000256" key="3">
    <source>
        <dbReference type="ARBA" id="ARBA00023186"/>
    </source>
</evidence>
<geneLocation type="plasmid" evidence="7">
    <name>pKPC_CAV2018-435</name>
</geneLocation>
<geneLocation type="plasmid" evidence="9">
    <name>pkpc_cav1947-412</name>
</geneLocation>
<dbReference type="GO" id="GO:0005524">
    <property type="term" value="F:ATP binding"/>
    <property type="evidence" value="ECO:0007669"/>
    <property type="project" value="UniProtKB-KW"/>
</dbReference>
<dbReference type="InterPro" id="IPR027417">
    <property type="entry name" value="P-loop_NTPase"/>
</dbReference>
<reference evidence="8 9" key="1">
    <citation type="submission" date="2018-05" db="EMBL/GenBank/DDBJ databases">
        <title>Klebsiella quasipneumonaiae provides a window into carbapenemase gene transfer, plasmid rearrangements and nosocomial acquisition from the hospital environment.</title>
        <authorList>
            <person name="Mathers A.J."/>
            <person name="Vegesana K."/>
            <person name="Stoesser N."/>
            <person name="Crook D."/>
            <person name="Vaughan A."/>
            <person name="Barry K."/>
            <person name="Parikh H."/>
            <person name="Sebra R."/>
            <person name="Kotay S."/>
            <person name="Walker A.S."/>
            <person name="Sheppard A.E."/>
        </authorList>
    </citation>
    <scope>NUCLEOTIDE SEQUENCE [LARGE SCALE GENOMIC DNA]</scope>
    <source>
        <strain evidence="6 9">CAV1947</strain>
        <strain evidence="7 8">CAV2018</strain>
        <plasmid evidence="6">pKPC_CAV1947-412</plasmid>
        <plasmid evidence="9">pkpc_cav1947-412</plasmid>
        <plasmid evidence="7">pKPC_CAV2018-435</plasmid>
        <plasmid evidence="8">pkpc_cav2018-435</plasmid>
    </source>
</reference>
<dbReference type="InterPro" id="IPR050130">
    <property type="entry name" value="ClpA_ClpB"/>
</dbReference>
<dbReference type="PANTHER" id="PTHR11638">
    <property type="entry name" value="ATP-DEPENDENT CLP PROTEASE"/>
    <property type="match status" value="1"/>
</dbReference>
<dbReference type="GO" id="GO:0005737">
    <property type="term" value="C:cytoplasm"/>
    <property type="evidence" value="ECO:0007669"/>
    <property type="project" value="TreeGrafter"/>
</dbReference>
<dbReference type="CDD" id="cd19499">
    <property type="entry name" value="RecA-like_ClpB_Hsp104-like"/>
    <property type="match status" value="1"/>
</dbReference>
<dbReference type="PRINTS" id="PR00300">
    <property type="entry name" value="CLPPROTEASEA"/>
</dbReference>
<dbReference type="GO" id="GO:0006508">
    <property type="term" value="P:proteolysis"/>
    <property type="evidence" value="ECO:0007669"/>
    <property type="project" value="UniProtKB-KW"/>
</dbReference>
<evidence type="ECO:0000313" key="7">
    <source>
        <dbReference type="EMBL" id="AWL61045.1"/>
    </source>
</evidence>
<dbReference type="Proteomes" id="UP000245649">
    <property type="component" value="Plasmid pKPC_CAV2018-435"/>
</dbReference>
<dbReference type="RefSeq" id="WP_048998027.1">
    <property type="nucleotide sequence ID" value="NZ_CP029431.1"/>
</dbReference>
<evidence type="ECO:0000313" key="8">
    <source>
        <dbReference type="Proteomes" id="UP000245649"/>
    </source>
</evidence>
<dbReference type="SMART" id="SM00382">
    <property type="entry name" value="AAA"/>
    <property type="match status" value="1"/>
</dbReference>
<geneLocation type="plasmid" evidence="8">
    <name>pkpc_cav2018-435</name>
</geneLocation>
<dbReference type="PANTHER" id="PTHR11638:SF18">
    <property type="entry name" value="HEAT SHOCK PROTEIN 104"/>
    <property type="match status" value="1"/>
</dbReference>
<dbReference type="Proteomes" id="UP000245760">
    <property type="component" value="Plasmid pKPC_CAV1947-412"/>
</dbReference>
<dbReference type="GO" id="GO:0034605">
    <property type="term" value="P:cellular response to heat"/>
    <property type="evidence" value="ECO:0007669"/>
    <property type="project" value="TreeGrafter"/>
</dbReference>
<keyword evidence="3" id="KW-0143">Chaperone</keyword>
<evidence type="ECO:0000259" key="5">
    <source>
        <dbReference type="SMART" id="SM01086"/>
    </source>
</evidence>
<dbReference type="Pfam" id="PF07724">
    <property type="entry name" value="AAA_2"/>
    <property type="match status" value="1"/>
</dbReference>
<name>A0AAI8IS68_9ENTR</name>
<dbReference type="Pfam" id="PF10431">
    <property type="entry name" value="ClpB_D2-small"/>
    <property type="match status" value="1"/>
</dbReference>